<organism evidence="1 2">
    <name type="scientific">Bariatricus massiliensis</name>
    <dbReference type="NCBI Taxonomy" id="1745713"/>
    <lineage>
        <taxon>Bacteria</taxon>
        <taxon>Bacillati</taxon>
        <taxon>Bacillota</taxon>
        <taxon>Clostridia</taxon>
        <taxon>Lachnospirales</taxon>
        <taxon>Lachnospiraceae</taxon>
        <taxon>Bariatricus</taxon>
    </lineage>
</organism>
<evidence type="ECO:0000313" key="1">
    <source>
        <dbReference type="EMBL" id="MCB7387707.1"/>
    </source>
</evidence>
<accession>A0ABS8DI18</accession>
<dbReference type="EMBL" id="JAJCIS010000005">
    <property type="protein sequence ID" value="MCB7387707.1"/>
    <property type="molecule type" value="Genomic_DNA"/>
</dbReference>
<sequence>MRRVSKRETRQRGCEYCLDRVSVGESGLYVGELEKQKALNDKMREEGYLVDELSYGNCCKYSRCPYRELDKYNNYKEFLENEGDSKNILIVRLRSDVL</sequence>
<reference evidence="1 2" key="1">
    <citation type="submission" date="2021-10" db="EMBL/GenBank/DDBJ databases">
        <title>Collection of gut derived symbiotic bacterial strains cultured from healthy donors.</title>
        <authorList>
            <person name="Lin H."/>
            <person name="Littmann E."/>
            <person name="Kohout C."/>
            <person name="Pamer E.G."/>
        </authorList>
    </citation>
    <scope>NUCLEOTIDE SEQUENCE [LARGE SCALE GENOMIC DNA]</scope>
    <source>
        <strain evidence="1 2">DFI.1.165</strain>
    </source>
</reference>
<keyword evidence="2" id="KW-1185">Reference proteome</keyword>
<comment type="caution">
    <text evidence="1">The sequence shown here is derived from an EMBL/GenBank/DDBJ whole genome shotgun (WGS) entry which is preliminary data.</text>
</comment>
<dbReference type="Proteomes" id="UP001299546">
    <property type="component" value="Unassembled WGS sequence"/>
</dbReference>
<protein>
    <submittedName>
        <fullName evidence="1">Uncharacterized protein</fullName>
    </submittedName>
</protein>
<evidence type="ECO:0000313" key="2">
    <source>
        <dbReference type="Proteomes" id="UP001299546"/>
    </source>
</evidence>
<proteinExistence type="predicted"/>
<gene>
    <name evidence="1" type="ORF">LIZ65_10455</name>
</gene>
<dbReference type="RefSeq" id="WP_066737117.1">
    <property type="nucleotide sequence ID" value="NZ_JAJCIQ010000006.1"/>
</dbReference>
<name>A0ABS8DI18_9FIRM</name>